<accession>A0AAE0YHU8</accession>
<reference evidence="2" key="1">
    <citation type="journal article" date="2023" name="G3 (Bethesda)">
        <title>A reference genome for the long-term kleptoplast-retaining sea slug Elysia crispata morphotype clarki.</title>
        <authorList>
            <person name="Eastman K.E."/>
            <person name="Pendleton A.L."/>
            <person name="Shaikh M.A."/>
            <person name="Suttiyut T."/>
            <person name="Ogas R."/>
            <person name="Tomko P."/>
            <person name="Gavelis G."/>
            <person name="Widhalm J.R."/>
            <person name="Wisecaver J.H."/>
        </authorList>
    </citation>
    <scope>NUCLEOTIDE SEQUENCE</scope>
    <source>
        <strain evidence="2">ECLA1</strain>
    </source>
</reference>
<keyword evidence="1" id="KW-0472">Membrane</keyword>
<evidence type="ECO:0000256" key="1">
    <source>
        <dbReference type="SAM" id="Phobius"/>
    </source>
</evidence>
<proteinExistence type="predicted"/>
<dbReference type="Proteomes" id="UP001283361">
    <property type="component" value="Unassembled WGS sequence"/>
</dbReference>
<keyword evidence="1" id="KW-0812">Transmembrane</keyword>
<sequence>MTEVRTLTSHGSASYLGLPLYKRFLNQIFTKSYLVNDSAVKVLQPLFVVTVSVVSAIVIVPFPRLLDDLSGQNNKSCASALDLMPGPVYTFIFCPKHMIFSTFS</sequence>
<gene>
    <name evidence="2" type="ORF">RRG08_017489</name>
</gene>
<comment type="caution">
    <text evidence="2">The sequence shown here is derived from an EMBL/GenBank/DDBJ whole genome shotgun (WGS) entry which is preliminary data.</text>
</comment>
<evidence type="ECO:0000313" key="2">
    <source>
        <dbReference type="EMBL" id="KAK3746481.1"/>
    </source>
</evidence>
<dbReference type="AlphaFoldDB" id="A0AAE0YHU8"/>
<keyword evidence="3" id="KW-1185">Reference proteome</keyword>
<dbReference type="EMBL" id="JAWDGP010006142">
    <property type="protein sequence ID" value="KAK3746481.1"/>
    <property type="molecule type" value="Genomic_DNA"/>
</dbReference>
<keyword evidence="1" id="KW-1133">Transmembrane helix</keyword>
<organism evidence="2 3">
    <name type="scientific">Elysia crispata</name>
    <name type="common">lettuce slug</name>
    <dbReference type="NCBI Taxonomy" id="231223"/>
    <lineage>
        <taxon>Eukaryota</taxon>
        <taxon>Metazoa</taxon>
        <taxon>Spiralia</taxon>
        <taxon>Lophotrochozoa</taxon>
        <taxon>Mollusca</taxon>
        <taxon>Gastropoda</taxon>
        <taxon>Heterobranchia</taxon>
        <taxon>Euthyneura</taxon>
        <taxon>Panpulmonata</taxon>
        <taxon>Sacoglossa</taxon>
        <taxon>Placobranchoidea</taxon>
        <taxon>Plakobranchidae</taxon>
        <taxon>Elysia</taxon>
    </lineage>
</organism>
<feature type="transmembrane region" description="Helical" evidence="1">
    <location>
        <begin position="42"/>
        <end position="62"/>
    </location>
</feature>
<evidence type="ECO:0000313" key="3">
    <source>
        <dbReference type="Proteomes" id="UP001283361"/>
    </source>
</evidence>
<name>A0AAE0YHU8_9GAST</name>
<protein>
    <submittedName>
        <fullName evidence="2">Uncharacterized protein</fullName>
    </submittedName>
</protein>